<feature type="compositionally biased region" description="Basic and acidic residues" evidence="1">
    <location>
        <begin position="58"/>
        <end position="67"/>
    </location>
</feature>
<accession>A0A2A2EJN3</accession>
<proteinExistence type="predicted"/>
<keyword evidence="3" id="KW-1185">Reference proteome</keyword>
<dbReference type="OrthoDB" id="5738376at2"/>
<dbReference type="EMBL" id="MVOG01000023">
    <property type="protein sequence ID" value="PAU69118.1"/>
    <property type="molecule type" value="Genomic_DNA"/>
</dbReference>
<comment type="caution">
    <text evidence="2">The sequence shown here is derived from an EMBL/GenBank/DDBJ whole genome shotgun (WGS) entry which is preliminary data.</text>
</comment>
<evidence type="ECO:0000313" key="2">
    <source>
        <dbReference type="EMBL" id="PAU69118.1"/>
    </source>
</evidence>
<protein>
    <submittedName>
        <fullName evidence="2">Uncharacterized protein</fullName>
    </submittedName>
</protein>
<dbReference type="Proteomes" id="UP000217986">
    <property type="component" value="Unassembled WGS sequence"/>
</dbReference>
<gene>
    <name evidence="2" type="ORF">B1400_1180</name>
</gene>
<feature type="region of interest" description="Disordered" evidence="1">
    <location>
        <begin position="40"/>
        <end position="67"/>
    </location>
</feature>
<dbReference type="RefSeq" id="WP_095613526.1">
    <property type="nucleotide sequence ID" value="NZ_MVOG01000023.1"/>
</dbReference>
<dbReference type="AlphaFoldDB" id="A0A2A2EJN3"/>
<name>A0A2A2EJN3_9BIFI</name>
<evidence type="ECO:0000256" key="1">
    <source>
        <dbReference type="SAM" id="MobiDB-lite"/>
    </source>
</evidence>
<reference evidence="2 3" key="1">
    <citation type="journal article" date="2017" name="ISME J.">
        <title>Unveiling bifidobacterial biogeography across the mammalian branch of the tree of life.</title>
        <authorList>
            <person name="Milani C."/>
            <person name="Mangifesta M."/>
            <person name="Mancabelli L."/>
            <person name="Lugli G.A."/>
            <person name="James K."/>
            <person name="Duranti S."/>
            <person name="Turroni F."/>
            <person name="Ferrario C."/>
            <person name="Ossiprandi M.C."/>
            <person name="van Sinderen D."/>
            <person name="Ventura M."/>
        </authorList>
    </citation>
    <scope>NUCLEOTIDE SEQUENCE [LARGE SCALE GENOMIC DNA]</scope>
    <source>
        <strain evidence="2 3">70</strain>
    </source>
</reference>
<evidence type="ECO:0000313" key="3">
    <source>
        <dbReference type="Proteomes" id="UP000217986"/>
    </source>
</evidence>
<organism evidence="2 3">
    <name type="scientific">Bifidobacterium italicum</name>
    <dbReference type="NCBI Taxonomy" id="1960968"/>
    <lineage>
        <taxon>Bacteria</taxon>
        <taxon>Bacillati</taxon>
        <taxon>Actinomycetota</taxon>
        <taxon>Actinomycetes</taxon>
        <taxon>Bifidobacteriales</taxon>
        <taxon>Bifidobacteriaceae</taxon>
        <taxon>Bifidobacterium</taxon>
    </lineage>
</organism>
<sequence length="67" mass="7660">MSYTIGDFARDHDITPEENAQAVAQLRRNIRLYELHAARKASGPTQANRPNAWASICTRRDRHEPSQ</sequence>